<keyword evidence="1" id="KW-0812">Transmembrane</keyword>
<gene>
    <name evidence="2" type="ORF">G6CMJM_00563</name>
</gene>
<protein>
    <submittedName>
        <fullName evidence="2">Uncharacterized protein</fullName>
    </submittedName>
</protein>
<accession>A0ABY0FHL0</accession>
<dbReference type="RefSeq" id="WP_165302683.1">
    <property type="nucleotide sequence ID" value="NZ_PRLK01000009.1"/>
</dbReference>
<sequence length="52" mass="5622">MNIFPQDTATKLIESLTGVLTSNMPIIIALLGFTLGVGLAFRLLKKFSKVKA</sequence>
<comment type="caution">
    <text evidence="2">The sequence shown here is derived from an EMBL/GenBank/DDBJ whole genome shotgun (WGS) entry which is preliminary data.</text>
</comment>
<evidence type="ECO:0000313" key="2">
    <source>
        <dbReference type="EMBL" id="RYC72409.1"/>
    </source>
</evidence>
<dbReference type="EMBL" id="PRLK01000009">
    <property type="protein sequence ID" value="RYC72409.1"/>
    <property type="molecule type" value="Genomic_DNA"/>
</dbReference>
<organism evidence="2 3">
    <name type="scientific">Candidatus Nanogingivalis gingivitcus</name>
    <dbReference type="NCBI Taxonomy" id="2171992"/>
    <lineage>
        <taxon>Bacteria</taxon>
        <taxon>Candidatus Saccharimonadota</taxon>
        <taxon>Candidatus Nanosyncoccalia</taxon>
        <taxon>Candidatus Nanogingivales</taxon>
        <taxon>Candidatus Nanogingivalaceae</taxon>
        <taxon>Candidatus Nanogingivalis</taxon>
    </lineage>
</organism>
<reference evidence="2 3" key="2">
    <citation type="journal article" date="2020" name="Cell Rep.">
        <title>Acquisition and Adaptation of Ultra-small Parasitic Reduced Genome Bacteria to Mammalian Hosts.</title>
        <authorList>
            <person name="McLean J.S."/>
            <person name="Bor B."/>
            <person name="Kerns K.A."/>
            <person name="Liu Q."/>
            <person name="To T.T."/>
            <person name="Solden L."/>
            <person name="Hendrickson E.L."/>
            <person name="Wrighton K."/>
            <person name="Shi W."/>
            <person name="He X."/>
        </authorList>
    </citation>
    <scope>NUCLEOTIDE SEQUENCE [LARGE SCALE GENOMIC DNA]</scope>
    <source>
        <strain evidence="2 3">TM7_CMJM_G6_1_HOT_870</strain>
    </source>
</reference>
<dbReference type="Proteomes" id="UP001190925">
    <property type="component" value="Unassembled WGS sequence"/>
</dbReference>
<feature type="transmembrane region" description="Helical" evidence="1">
    <location>
        <begin position="24"/>
        <end position="44"/>
    </location>
</feature>
<keyword evidence="1" id="KW-1133">Transmembrane helix</keyword>
<evidence type="ECO:0000256" key="1">
    <source>
        <dbReference type="SAM" id="Phobius"/>
    </source>
</evidence>
<proteinExistence type="predicted"/>
<name>A0ABY0FHL0_9BACT</name>
<keyword evidence="1" id="KW-0472">Membrane</keyword>
<reference evidence="2 3" key="1">
    <citation type="journal article" date="2018" name="bioRxiv">
        <title>Evidence of independent acquisition and adaption of ultra-small bacteria to human hosts across the highly diverse yet reduced genomes of the phylum Saccharibacteria.</title>
        <authorList>
            <person name="McLean J.S."/>
            <person name="Bor B."/>
            <person name="To T.T."/>
            <person name="Liu Q."/>
            <person name="Kearns K.A."/>
            <person name="Solden L.M."/>
            <person name="Wrighton K.C."/>
            <person name="He X."/>
            <person name="Shi W."/>
        </authorList>
    </citation>
    <scope>NUCLEOTIDE SEQUENCE [LARGE SCALE GENOMIC DNA]</scope>
    <source>
        <strain evidence="2 3">TM7_CMJM_G6_1_HOT_870</strain>
    </source>
</reference>
<keyword evidence="3" id="KW-1185">Reference proteome</keyword>
<evidence type="ECO:0000313" key="3">
    <source>
        <dbReference type="Proteomes" id="UP001190925"/>
    </source>
</evidence>